<proteinExistence type="inferred from homology"/>
<evidence type="ECO:0000313" key="5">
    <source>
        <dbReference type="EMBL" id="MDI1486545.1"/>
    </source>
</evidence>
<dbReference type="GO" id="GO:0004519">
    <property type="term" value="F:endonuclease activity"/>
    <property type="evidence" value="ECO:0007669"/>
    <property type="project" value="UniProtKB-KW"/>
</dbReference>
<comment type="caution">
    <text evidence="5">The sequence shown here is derived from an EMBL/GenBank/DDBJ whole genome shotgun (WGS) entry which is preliminary data.</text>
</comment>
<comment type="similarity">
    <text evidence="1">Belongs to the SEN54 family.</text>
</comment>
<keyword evidence="6" id="KW-1185">Reference proteome</keyword>
<dbReference type="GO" id="GO:0000214">
    <property type="term" value="C:tRNA-intron endonuclease complex"/>
    <property type="evidence" value="ECO:0007669"/>
    <property type="project" value="TreeGrafter"/>
</dbReference>
<protein>
    <submittedName>
        <fullName evidence="5">tRNA-splicing endonuclease subunit sen54</fullName>
    </submittedName>
</protein>
<name>A0AA43QLK4_9LECA</name>
<dbReference type="EMBL" id="JAPUFD010000003">
    <property type="protein sequence ID" value="MDI1486545.1"/>
    <property type="molecule type" value="Genomic_DNA"/>
</dbReference>
<accession>A0AA43QLK4</accession>
<dbReference type="PANTHER" id="PTHR21027">
    <property type="entry name" value="TRNA-SPLICING ENDONUCLEASE SUBUNIT SEN54"/>
    <property type="match status" value="1"/>
</dbReference>
<feature type="domain" description="tRNA-splicing endonuclease subunit Sen54 N-terminal" evidence="4">
    <location>
        <begin position="71"/>
        <end position="139"/>
    </location>
</feature>
<feature type="region of interest" description="Disordered" evidence="3">
    <location>
        <begin position="1"/>
        <end position="21"/>
    </location>
</feature>
<dbReference type="InterPro" id="IPR024337">
    <property type="entry name" value="tRNA_splic_suSen54"/>
</dbReference>
<evidence type="ECO:0000313" key="6">
    <source>
        <dbReference type="Proteomes" id="UP001161017"/>
    </source>
</evidence>
<dbReference type="GO" id="GO:0000379">
    <property type="term" value="P:tRNA-type intron splice site recognition and cleavage"/>
    <property type="evidence" value="ECO:0007669"/>
    <property type="project" value="TreeGrafter"/>
</dbReference>
<sequence>MADQDEDTIVRNDIDPETNDIADETQDFRFLSSLSQSKTDYKIPKRGEKDFEHHGTRSQEEVLNASRQAMHDVLAPPRIHKSHPLTGYFDPDNGGDCVIEEPKGAFLATMGRSDAHNRTYLLPEECLYLVERGTLNLQWRTDRLRDTPVSLQTAYAYLIGNQGLTLERYVVYAGLKRLGYIVQRSATWYPEDRDKMLRQQPPAPSPTPPPSLYSRMSALLFPPRPPPPPPPPLGPLIQPGLYRSYTPIYASLGKMIPFHDPRLRGSTSSEQHHPVLRPSFNVYKPSTTHFRKASPPAPHFRICVLNARDDPFPSCEQLDGLLACMPYEPPPEGSEGKTYQRVRHGYRSVVLAVVDAGVVSYVRVGESGMGCEPVWDRDVRPMVETGPNAYAQMGVWSTEYGREHEKHSA</sequence>
<dbReference type="AlphaFoldDB" id="A0AA43QLK4"/>
<keyword evidence="5" id="KW-0540">Nuclease</keyword>
<keyword evidence="5" id="KW-0255">Endonuclease</keyword>
<evidence type="ECO:0000256" key="2">
    <source>
        <dbReference type="ARBA" id="ARBA00022694"/>
    </source>
</evidence>
<gene>
    <name evidence="5" type="primary">SEN54</name>
    <name evidence="5" type="ORF">OHK93_005776</name>
</gene>
<reference evidence="5" key="1">
    <citation type="journal article" date="2023" name="Genome Biol. Evol.">
        <title>First Whole Genome Sequence and Flow Cytometry Genome Size Data for the Lichen-Forming Fungus Ramalina farinacea (Ascomycota).</title>
        <authorList>
            <person name="Llewellyn T."/>
            <person name="Mian S."/>
            <person name="Hill R."/>
            <person name="Leitch I.J."/>
            <person name="Gaya E."/>
        </authorList>
    </citation>
    <scope>NUCLEOTIDE SEQUENCE</scope>
    <source>
        <strain evidence="5">LIQ254RAFAR</strain>
    </source>
</reference>
<evidence type="ECO:0000256" key="3">
    <source>
        <dbReference type="SAM" id="MobiDB-lite"/>
    </source>
</evidence>
<dbReference type="Pfam" id="PF12928">
    <property type="entry name" value="tRNA_int_end_N2"/>
    <property type="match status" value="1"/>
</dbReference>
<dbReference type="InterPro" id="IPR024336">
    <property type="entry name" value="tRNA_splic_suSen54_N"/>
</dbReference>
<organism evidence="5 6">
    <name type="scientific">Ramalina farinacea</name>
    <dbReference type="NCBI Taxonomy" id="258253"/>
    <lineage>
        <taxon>Eukaryota</taxon>
        <taxon>Fungi</taxon>
        <taxon>Dikarya</taxon>
        <taxon>Ascomycota</taxon>
        <taxon>Pezizomycotina</taxon>
        <taxon>Lecanoromycetes</taxon>
        <taxon>OSLEUM clade</taxon>
        <taxon>Lecanoromycetidae</taxon>
        <taxon>Lecanorales</taxon>
        <taxon>Lecanorineae</taxon>
        <taxon>Ramalinaceae</taxon>
        <taxon>Ramalina</taxon>
    </lineage>
</organism>
<dbReference type="PANTHER" id="PTHR21027:SF1">
    <property type="entry name" value="TRNA-SPLICING ENDONUCLEASE SUBUNIT SEN54"/>
    <property type="match status" value="1"/>
</dbReference>
<keyword evidence="2" id="KW-0819">tRNA processing</keyword>
<dbReference type="Proteomes" id="UP001161017">
    <property type="component" value="Unassembled WGS sequence"/>
</dbReference>
<keyword evidence="5" id="KW-0378">Hydrolase</keyword>
<evidence type="ECO:0000259" key="4">
    <source>
        <dbReference type="Pfam" id="PF12928"/>
    </source>
</evidence>
<evidence type="ECO:0000256" key="1">
    <source>
        <dbReference type="ARBA" id="ARBA00005736"/>
    </source>
</evidence>